<dbReference type="AlphaFoldDB" id="A0A919SHA8"/>
<dbReference type="GO" id="GO:0022857">
    <property type="term" value="F:transmembrane transporter activity"/>
    <property type="evidence" value="ECO:0007669"/>
    <property type="project" value="TreeGrafter"/>
</dbReference>
<organism evidence="5 6">
    <name type="scientific">Winogradskya consettensis</name>
    <dbReference type="NCBI Taxonomy" id="113560"/>
    <lineage>
        <taxon>Bacteria</taxon>
        <taxon>Bacillati</taxon>
        <taxon>Actinomycetota</taxon>
        <taxon>Actinomycetes</taxon>
        <taxon>Micromonosporales</taxon>
        <taxon>Micromonosporaceae</taxon>
        <taxon>Winogradskya</taxon>
    </lineage>
</organism>
<feature type="domain" description="ABC transporter" evidence="4">
    <location>
        <begin position="12"/>
        <end position="244"/>
    </location>
</feature>
<dbReference type="PROSITE" id="PS50893">
    <property type="entry name" value="ABC_TRANSPORTER_2"/>
    <property type="match status" value="1"/>
</dbReference>
<dbReference type="FunFam" id="3.40.50.300:FF:000032">
    <property type="entry name" value="Export ABC transporter ATP-binding protein"/>
    <property type="match status" value="1"/>
</dbReference>
<dbReference type="SMART" id="SM00382">
    <property type="entry name" value="AAA"/>
    <property type="match status" value="1"/>
</dbReference>
<evidence type="ECO:0000313" key="6">
    <source>
        <dbReference type="Proteomes" id="UP000680865"/>
    </source>
</evidence>
<keyword evidence="3 5" id="KW-0067">ATP-binding</keyword>
<dbReference type="InterPro" id="IPR017911">
    <property type="entry name" value="MacB-like_ATP-bd"/>
</dbReference>
<keyword evidence="6" id="KW-1185">Reference proteome</keyword>
<keyword evidence="1" id="KW-0813">Transport</keyword>
<evidence type="ECO:0000256" key="3">
    <source>
        <dbReference type="ARBA" id="ARBA00022840"/>
    </source>
</evidence>
<evidence type="ECO:0000313" key="5">
    <source>
        <dbReference type="EMBL" id="GIM71567.1"/>
    </source>
</evidence>
<keyword evidence="2" id="KW-0547">Nucleotide-binding</keyword>
<dbReference type="Proteomes" id="UP000680865">
    <property type="component" value="Unassembled WGS sequence"/>
</dbReference>
<dbReference type="GO" id="GO:0005886">
    <property type="term" value="C:plasma membrane"/>
    <property type="evidence" value="ECO:0007669"/>
    <property type="project" value="TreeGrafter"/>
</dbReference>
<evidence type="ECO:0000256" key="2">
    <source>
        <dbReference type="ARBA" id="ARBA00022741"/>
    </source>
</evidence>
<dbReference type="RefSeq" id="WP_203843784.1">
    <property type="nucleotide sequence ID" value="NZ_BAAATW010000008.1"/>
</dbReference>
<dbReference type="Pfam" id="PF00005">
    <property type="entry name" value="ABC_tran"/>
    <property type="match status" value="1"/>
</dbReference>
<sequence>MSQTLVEAPPALRLRDVTKRYGRAADATAVLSGVSAAFPAGTFTALMGPSGSGKTTMLMCAAGLTRPTTGTVEVAGQRIDNLSDKQLTRLRRDRVGFVFQHFNLIDSLTAVENVYLPARLAGRPALRGRAVELLNLVGLGERLKHRPAQLSGGQRQRVAIARALLTEPVVLFADEPTGALDQEAGREVLDLLRRLATEQGTTIVMVTHDAAAAAAADRVLLLFDGVLSAELHGASAEEIAHRVVSHR</sequence>
<protein>
    <submittedName>
        <fullName evidence="5">ABC transporter ATP-binding protein</fullName>
    </submittedName>
</protein>
<dbReference type="InterPro" id="IPR017871">
    <property type="entry name" value="ABC_transporter-like_CS"/>
</dbReference>
<name>A0A919SHA8_9ACTN</name>
<dbReference type="InterPro" id="IPR015854">
    <property type="entry name" value="ABC_transpr_LolD-like"/>
</dbReference>
<dbReference type="InterPro" id="IPR003593">
    <property type="entry name" value="AAA+_ATPase"/>
</dbReference>
<comment type="caution">
    <text evidence="5">The sequence shown here is derived from an EMBL/GenBank/DDBJ whole genome shotgun (WGS) entry which is preliminary data.</text>
</comment>
<accession>A0A919SHA8</accession>
<dbReference type="PANTHER" id="PTHR24220">
    <property type="entry name" value="IMPORT ATP-BINDING PROTEIN"/>
    <property type="match status" value="1"/>
</dbReference>
<dbReference type="GO" id="GO:0005524">
    <property type="term" value="F:ATP binding"/>
    <property type="evidence" value="ECO:0007669"/>
    <property type="project" value="UniProtKB-KW"/>
</dbReference>
<reference evidence="5" key="1">
    <citation type="submission" date="2021-03" db="EMBL/GenBank/DDBJ databases">
        <title>Whole genome shotgun sequence of Actinoplanes consettensis NBRC 14913.</title>
        <authorList>
            <person name="Komaki H."/>
            <person name="Tamura T."/>
        </authorList>
    </citation>
    <scope>NUCLEOTIDE SEQUENCE</scope>
    <source>
        <strain evidence="5">NBRC 14913</strain>
    </source>
</reference>
<evidence type="ECO:0000259" key="4">
    <source>
        <dbReference type="PROSITE" id="PS50893"/>
    </source>
</evidence>
<dbReference type="CDD" id="cd03255">
    <property type="entry name" value="ABC_MJ0796_LolCDE_FtsE"/>
    <property type="match status" value="1"/>
</dbReference>
<dbReference type="EMBL" id="BOQP01000011">
    <property type="protein sequence ID" value="GIM71567.1"/>
    <property type="molecule type" value="Genomic_DNA"/>
</dbReference>
<evidence type="ECO:0000256" key="1">
    <source>
        <dbReference type="ARBA" id="ARBA00022448"/>
    </source>
</evidence>
<gene>
    <name evidence="5" type="ORF">Aco04nite_25920</name>
</gene>
<dbReference type="InterPro" id="IPR003439">
    <property type="entry name" value="ABC_transporter-like_ATP-bd"/>
</dbReference>
<dbReference type="PANTHER" id="PTHR24220:SF685">
    <property type="entry name" value="ABC TRANSPORTER RELATED"/>
    <property type="match status" value="1"/>
</dbReference>
<dbReference type="Gene3D" id="3.40.50.300">
    <property type="entry name" value="P-loop containing nucleotide triphosphate hydrolases"/>
    <property type="match status" value="1"/>
</dbReference>
<dbReference type="PROSITE" id="PS00211">
    <property type="entry name" value="ABC_TRANSPORTER_1"/>
    <property type="match status" value="1"/>
</dbReference>
<proteinExistence type="predicted"/>
<dbReference type="SUPFAM" id="SSF52540">
    <property type="entry name" value="P-loop containing nucleoside triphosphate hydrolases"/>
    <property type="match status" value="1"/>
</dbReference>
<dbReference type="InterPro" id="IPR027417">
    <property type="entry name" value="P-loop_NTPase"/>
</dbReference>
<dbReference type="GO" id="GO:0016887">
    <property type="term" value="F:ATP hydrolysis activity"/>
    <property type="evidence" value="ECO:0007669"/>
    <property type="project" value="InterPro"/>
</dbReference>
<dbReference type="GO" id="GO:0098796">
    <property type="term" value="C:membrane protein complex"/>
    <property type="evidence" value="ECO:0007669"/>
    <property type="project" value="UniProtKB-ARBA"/>
</dbReference>